<dbReference type="Pfam" id="PF00397">
    <property type="entry name" value="WW"/>
    <property type="match status" value="1"/>
</dbReference>
<accession>A0A139A3K1</accession>
<proteinExistence type="predicted"/>
<protein>
    <recommendedName>
        <fullName evidence="2">WW domain-containing protein</fullName>
    </recommendedName>
</protein>
<dbReference type="SUPFAM" id="SSF51045">
    <property type="entry name" value="WW domain"/>
    <property type="match status" value="1"/>
</dbReference>
<dbReference type="SMART" id="SM00456">
    <property type="entry name" value="WW"/>
    <property type="match status" value="1"/>
</dbReference>
<dbReference type="Gene3D" id="2.20.70.10">
    <property type="match status" value="1"/>
</dbReference>
<dbReference type="InterPro" id="IPR001202">
    <property type="entry name" value="WW_dom"/>
</dbReference>
<evidence type="ECO:0000256" key="1">
    <source>
        <dbReference type="SAM" id="MobiDB-lite"/>
    </source>
</evidence>
<keyword evidence="4" id="KW-1185">Reference proteome</keyword>
<dbReference type="OrthoDB" id="2367685at2759"/>
<feature type="region of interest" description="Disordered" evidence="1">
    <location>
        <begin position="29"/>
        <end position="48"/>
    </location>
</feature>
<dbReference type="AlphaFoldDB" id="A0A139A3K1"/>
<dbReference type="InterPro" id="IPR036020">
    <property type="entry name" value="WW_dom_sf"/>
</dbReference>
<evidence type="ECO:0000259" key="2">
    <source>
        <dbReference type="PROSITE" id="PS50020"/>
    </source>
</evidence>
<dbReference type="OMA" id="NTHIGGM"/>
<gene>
    <name evidence="3" type="ORF">M427DRAFT_60785</name>
</gene>
<sequence>MDPRPLPPGWISQYDANSARYYFVNTATGQSTWTDPRGPPLPPPPPPGYGYPAYQQPAVVVQAPPQPQVVYQSAPPVVVQQPPVVVHQGYGYHHGGYGGYGYGAGAGLAGGLLGAYALGKILGGPKFGYGWGWK</sequence>
<reference evidence="3 4" key="1">
    <citation type="journal article" date="2015" name="Genome Biol. Evol.">
        <title>Phylogenomic analyses indicate that early fungi evolved digesting cell walls of algal ancestors of land plants.</title>
        <authorList>
            <person name="Chang Y."/>
            <person name="Wang S."/>
            <person name="Sekimoto S."/>
            <person name="Aerts A.L."/>
            <person name="Choi C."/>
            <person name="Clum A."/>
            <person name="LaButti K.M."/>
            <person name="Lindquist E.A."/>
            <person name="Yee Ngan C."/>
            <person name="Ohm R.A."/>
            <person name="Salamov A.A."/>
            <person name="Grigoriev I.V."/>
            <person name="Spatafora J.W."/>
            <person name="Berbee M.L."/>
        </authorList>
    </citation>
    <scope>NUCLEOTIDE SEQUENCE [LARGE SCALE GENOMIC DNA]</scope>
    <source>
        <strain evidence="3 4">JEL478</strain>
    </source>
</reference>
<name>A0A139A3K1_GONPJ</name>
<dbReference type="PROSITE" id="PS01159">
    <property type="entry name" value="WW_DOMAIN_1"/>
    <property type="match status" value="1"/>
</dbReference>
<dbReference type="CDD" id="cd00201">
    <property type="entry name" value="WW"/>
    <property type="match status" value="1"/>
</dbReference>
<dbReference type="PROSITE" id="PS50020">
    <property type="entry name" value="WW_DOMAIN_2"/>
    <property type="match status" value="1"/>
</dbReference>
<dbReference type="Proteomes" id="UP000070544">
    <property type="component" value="Unassembled WGS sequence"/>
</dbReference>
<feature type="compositionally biased region" description="Pro residues" evidence="1">
    <location>
        <begin position="37"/>
        <end position="48"/>
    </location>
</feature>
<dbReference type="STRING" id="1344416.A0A139A3K1"/>
<dbReference type="EMBL" id="KQ965803">
    <property type="protein sequence ID" value="KXS11372.1"/>
    <property type="molecule type" value="Genomic_DNA"/>
</dbReference>
<evidence type="ECO:0000313" key="3">
    <source>
        <dbReference type="EMBL" id="KXS11372.1"/>
    </source>
</evidence>
<evidence type="ECO:0000313" key="4">
    <source>
        <dbReference type="Proteomes" id="UP000070544"/>
    </source>
</evidence>
<feature type="domain" description="WW" evidence="2">
    <location>
        <begin position="4"/>
        <end position="38"/>
    </location>
</feature>
<organism evidence="3 4">
    <name type="scientific">Gonapodya prolifera (strain JEL478)</name>
    <name type="common">Monoblepharis prolifera</name>
    <dbReference type="NCBI Taxonomy" id="1344416"/>
    <lineage>
        <taxon>Eukaryota</taxon>
        <taxon>Fungi</taxon>
        <taxon>Fungi incertae sedis</taxon>
        <taxon>Chytridiomycota</taxon>
        <taxon>Chytridiomycota incertae sedis</taxon>
        <taxon>Monoblepharidomycetes</taxon>
        <taxon>Monoblepharidales</taxon>
        <taxon>Gonapodyaceae</taxon>
        <taxon>Gonapodya</taxon>
    </lineage>
</organism>